<dbReference type="PANTHER" id="PTHR46680">
    <property type="entry name" value="NF-KAPPA-B INHIBITOR ALPHA"/>
    <property type="match status" value="1"/>
</dbReference>
<dbReference type="GO" id="GO:0051059">
    <property type="term" value="F:NF-kappaB binding"/>
    <property type="evidence" value="ECO:0007669"/>
    <property type="project" value="TreeGrafter"/>
</dbReference>
<dbReference type="SMART" id="SM00248">
    <property type="entry name" value="ANK"/>
    <property type="match status" value="2"/>
</dbReference>
<organism evidence="4">
    <name type="scientific">Spongospora subterranea</name>
    <dbReference type="NCBI Taxonomy" id="70186"/>
    <lineage>
        <taxon>Eukaryota</taxon>
        <taxon>Sar</taxon>
        <taxon>Rhizaria</taxon>
        <taxon>Endomyxa</taxon>
        <taxon>Phytomyxea</taxon>
        <taxon>Plasmodiophorida</taxon>
        <taxon>Plasmodiophoridae</taxon>
        <taxon>Spongospora</taxon>
    </lineage>
</organism>
<dbReference type="InterPro" id="IPR002110">
    <property type="entry name" value="Ankyrin_rpt"/>
</dbReference>
<proteinExistence type="predicted"/>
<name>A0A0H5QIB0_9EUKA</name>
<feature type="non-terminal residue" evidence="4">
    <location>
        <position position="105"/>
    </location>
</feature>
<keyword evidence="1" id="KW-0677">Repeat</keyword>
<dbReference type="InterPro" id="IPR051070">
    <property type="entry name" value="NF-kappa-B_inhibitor"/>
</dbReference>
<dbReference type="AlphaFoldDB" id="A0A0H5QIB0"/>
<dbReference type="EMBL" id="HACM01000624">
    <property type="protein sequence ID" value="CRZ01066.1"/>
    <property type="molecule type" value="Transcribed_RNA"/>
</dbReference>
<dbReference type="PROSITE" id="PS50088">
    <property type="entry name" value="ANK_REPEAT"/>
    <property type="match status" value="1"/>
</dbReference>
<sequence length="105" mass="11495">NNAGKTPLHFAVKCNRKGVIKILLDEGANPIIADNSGNTALHVAIERDLSEEIIIGIIEATKTQFIQVQVHNGMTQLSLCSSGQLIHDSLDRDPTLEILKLRNNK</sequence>
<dbReference type="GO" id="GO:0005829">
    <property type="term" value="C:cytosol"/>
    <property type="evidence" value="ECO:0007669"/>
    <property type="project" value="TreeGrafter"/>
</dbReference>
<reference evidence="4" key="1">
    <citation type="submission" date="2015-04" db="EMBL/GenBank/DDBJ databases">
        <title>The genome sequence of the plant pathogenic Rhizarian Plasmodiophora brassicae reveals insights in its biotrophic life cycle and the origin of chitin synthesis.</title>
        <authorList>
            <person name="Schwelm A."/>
            <person name="Fogelqvist J."/>
            <person name="Knaust A."/>
            <person name="Julke S."/>
            <person name="Lilja T."/>
            <person name="Dhandapani V."/>
            <person name="Bonilla-Rosso G."/>
            <person name="Karlsson M."/>
            <person name="Shevchenko A."/>
            <person name="Choi S.R."/>
            <person name="Kim H.G."/>
            <person name="Park J.Y."/>
            <person name="Lim Y.P."/>
            <person name="Ludwig-Muller J."/>
            <person name="Dixelius C."/>
        </authorList>
    </citation>
    <scope>NUCLEOTIDE SEQUENCE</scope>
    <source>
        <tissue evidence="4">Potato root galls</tissue>
    </source>
</reference>
<dbReference type="SUPFAM" id="SSF48403">
    <property type="entry name" value="Ankyrin repeat"/>
    <property type="match status" value="1"/>
</dbReference>
<dbReference type="PROSITE" id="PS50297">
    <property type="entry name" value="ANK_REP_REGION"/>
    <property type="match status" value="1"/>
</dbReference>
<evidence type="ECO:0000256" key="2">
    <source>
        <dbReference type="ARBA" id="ARBA00023043"/>
    </source>
</evidence>
<dbReference type="Pfam" id="PF12796">
    <property type="entry name" value="Ank_2"/>
    <property type="match status" value="1"/>
</dbReference>
<feature type="non-terminal residue" evidence="4">
    <location>
        <position position="1"/>
    </location>
</feature>
<dbReference type="Gene3D" id="1.25.40.20">
    <property type="entry name" value="Ankyrin repeat-containing domain"/>
    <property type="match status" value="1"/>
</dbReference>
<evidence type="ECO:0000256" key="3">
    <source>
        <dbReference type="PROSITE-ProRule" id="PRU00023"/>
    </source>
</evidence>
<dbReference type="InterPro" id="IPR036770">
    <property type="entry name" value="Ankyrin_rpt-contain_sf"/>
</dbReference>
<feature type="repeat" description="ANK" evidence="3">
    <location>
        <begin position="3"/>
        <end position="35"/>
    </location>
</feature>
<dbReference type="PANTHER" id="PTHR46680:SF2">
    <property type="entry name" value="NF-KAPPA-B INHIBITOR ZETA"/>
    <property type="match status" value="1"/>
</dbReference>
<protein>
    <submittedName>
        <fullName evidence="4">Uncharacterized protein</fullName>
    </submittedName>
</protein>
<dbReference type="GO" id="GO:0071356">
    <property type="term" value="P:cellular response to tumor necrosis factor"/>
    <property type="evidence" value="ECO:0007669"/>
    <property type="project" value="TreeGrafter"/>
</dbReference>
<evidence type="ECO:0000256" key="1">
    <source>
        <dbReference type="ARBA" id="ARBA00022737"/>
    </source>
</evidence>
<evidence type="ECO:0000313" key="4">
    <source>
        <dbReference type="EMBL" id="CRZ01066.1"/>
    </source>
</evidence>
<keyword evidence="2 3" id="KW-0040">ANK repeat</keyword>
<accession>A0A0H5QIB0</accession>